<dbReference type="SUPFAM" id="SSF53223">
    <property type="entry name" value="Aminoacid dehydrogenase-like, N-terminal domain"/>
    <property type="match status" value="1"/>
</dbReference>
<evidence type="ECO:0000313" key="9">
    <source>
        <dbReference type="EMBL" id="MFD2531381.1"/>
    </source>
</evidence>
<dbReference type="EMBL" id="JBHULI010000003">
    <property type="protein sequence ID" value="MFD2531381.1"/>
    <property type="molecule type" value="Genomic_DNA"/>
</dbReference>
<dbReference type="InterPro" id="IPR045213">
    <property type="entry name" value="Malic_NAD-bd_bact_type"/>
</dbReference>
<dbReference type="InterPro" id="IPR051674">
    <property type="entry name" value="Malate_Decarboxylase"/>
</dbReference>
<evidence type="ECO:0000256" key="4">
    <source>
        <dbReference type="ARBA" id="ARBA00022723"/>
    </source>
</evidence>
<keyword evidence="10" id="KW-1185">Reference proteome</keyword>
<dbReference type="InterPro" id="IPR012302">
    <property type="entry name" value="Malic_NAD-bd"/>
</dbReference>
<dbReference type="Gene3D" id="3.40.50.10380">
    <property type="entry name" value="Malic enzyme, N-terminal domain"/>
    <property type="match status" value="1"/>
</dbReference>
<dbReference type="PRINTS" id="PR00072">
    <property type="entry name" value="MALOXRDTASE"/>
</dbReference>
<evidence type="ECO:0000259" key="7">
    <source>
        <dbReference type="SMART" id="SM00919"/>
    </source>
</evidence>
<dbReference type="RefSeq" id="WP_390298326.1">
    <property type="nucleotide sequence ID" value="NZ_JBHULI010000003.1"/>
</dbReference>
<comment type="similarity">
    <text evidence="3 6">Belongs to the malic enzymes family.</text>
</comment>
<comment type="caution">
    <text evidence="9">The sequence shown here is derived from an EMBL/GenBank/DDBJ whole genome shotgun (WGS) entry which is preliminary data.</text>
</comment>
<protein>
    <submittedName>
        <fullName evidence="9">NADP-dependent malic enzyme</fullName>
    </submittedName>
</protein>
<evidence type="ECO:0000256" key="1">
    <source>
        <dbReference type="ARBA" id="ARBA00001936"/>
    </source>
</evidence>
<dbReference type="SMART" id="SM01274">
    <property type="entry name" value="malic"/>
    <property type="match status" value="1"/>
</dbReference>
<dbReference type="InterPro" id="IPR015884">
    <property type="entry name" value="Malic_enzyme_CS"/>
</dbReference>
<dbReference type="Pfam" id="PF03949">
    <property type="entry name" value="Malic_M"/>
    <property type="match status" value="1"/>
</dbReference>
<dbReference type="InterPro" id="IPR037062">
    <property type="entry name" value="Malic_N_dom_sf"/>
</dbReference>
<dbReference type="PANTHER" id="PTHR43237">
    <property type="entry name" value="NADP-DEPENDENT MALIC ENZYME"/>
    <property type="match status" value="1"/>
</dbReference>
<dbReference type="PIRSF" id="PIRSF000106">
    <property type="entry name" value="ME"/>
    <property type="match status" value="1"/>
</dbReference>
<feature type="domain" description="Malic enzyme N-terminal" evidence="8">
    <location>
        <begin position="18"/>
        <end position="151"/>
    </location>
</feature>
<gene>
    <name evidence="9" type="ORF">ACFSVN_02860</name>
</gene>
<sequence length="383" mass="41457">MSKKDYAKLAIEAHKKYKGKISIEPKMPLETKDDLSIAYTPGVAKPCEEIAVDKEKAYLYTTKGNMVAVVSDGSAVLGLGNIGPEASLPVMEGKAVLFKKFAGVDAMPIVLDTQDTDEIIRTVKNIAPGFGGINLEDISAPRCFEIERRLKEELDIPVFHDDQHGTAIVTLAGIYNALKITNKKIEDLQVIINGAGAAGVAIVKLLFEAGVKDVIMCDSRGIIYKGRNSLNDTKQKMAEITNKQMRKGSLEDAVKDMDVFIGVSVPNVLSKEMVKSMNKDPMIFAMSNPIPEIMPEDALEAGASVVATGRSDFPNQINNVLAFPGLFRGALDARLTKLTTKMFITAAKAIADCVEVVSAEKIIPSPFDERVPQRVADAIKESA</sequence>
<feature type="domain" description="Malic enzyme NAD-binding" evidence="7">
    <location>
        <begin position="163"/>
        <end position="380"/>
    </location>
</feature>
<name>A0ABW5JF54_9BACT</name>
<dbReference type="CDD" id="cd05311">
    <property type="entry name" value="NAD_bind_2_malic_enz"/>
    <property type="match status" value="1"/>
</dbReference>
<evidence type="ECO:0000259" key="8">
    <source>
        <dbReference type="SMART" id="SM01274"/>
    </source>
</evidence>
<dbReference type="InterPro" id="IPR001891">
    <property type="entry name" value="Malic_OxRdtase"/>
</dbReference>
<keyword evidence="5" id="KW-0560">Oxidoreductase</keyword>
<dbReference type="InterPro" id="IPR036291">
    <property type="entry name" value="NAD(P)-bd_dom_sf"/>
</dbReference>
<proteinExistence type="inferred from homology"/>
<comment type="cofactor">
    <cofactor evidence="1">
        <name>Mn(2+)</name>
        <dbReference type="ChEBI" id="CHEBI:29035"/>
    </cofactor>
</comment>
<evidence type="ECO:0000256" key="5">
    <source>
        <dbReference type="ARBA" id="ARBA00023002"/>
    </source>
</evidence>
<dbReference type="PROSITE" id="PS00331">
    <property type="entry name" value="MALIC_ENZYMES"/>
    <property type="match status" value="1"/>
</dbReference>
<keyword evidence="4 6" id="KW-0479">Metal-binding</keyword>
<dbReference type="PANTHER" id="PTHR43237:SF4">
    <property type="entry name" value="NADP-DEPENDENT MALIC ENZYME"/>
    <property type="match status" value="1"/>
</dbReference>
<dbReference type="Pfam" id="PF00390">
    <property type="entry name" value="malic"/>
    <property type="match status" value="1"/>
</dbReference>
<dbReference type="SUPFAM" id="SSF51735">
    <property type="entry name" value="NAD(P)-binding Rossmann-fold domains"/>
    <property type="match status" value="1"/>
</dbReference>
<reference evidence="10" key="1">
    <citation type="journal article" date="2019" name="Int. J. Syst. Evol. Microbiol.">
        <title>The Global Catalogue of Microorganisms (GCM) 10K type strain sequencing project: providing services to taxonomists for standard genome sequencing and annotation.</title>
        <authorList>
            <consortium name="The Broad Institute Genomics Platform"/>
            <consortium name="The Broad Institute Genome Sequencing Center for Infectious Disease"/>
            <person name="Wu L."/>
            <person name="Ma J."/>
        </authorList>
    </citation>
    <scope>NUCLEOTIDE SEQUENCE [LARGE SCALE GENOMIC DNA]</scope>
    <source>
        <strain evidence="10">KCTC 52042</strain>
    </source>
</reference>
<dbReference type="InterPro" id="IPR046346">
    <property type="entry name" value="Aminoacid_DH-like_N_sf"/>
</dbReference>
<organism evidence="9 10">
    <name type="scientific">Gracilimonas halophila</name>
    <dbReference type="NCBI Taxonomy" id="1834464"/>
    <lineage>
        <taxon>Bacteria</taxon>
        <taxon>Pseudomonadati</taxon>
        <taxon>Balneolota</taxon>
        <taxon>Balneolia</taxon>
        <taxon>Balneolales</taxon>
        <taxon>Balneolaceae</taxon>
        <taxon>Gracilimonas</taxon>
    </lineage>
</organism>
<dbReference type="Proteomes" id="UP001597460">
    <property type="component" value="Unassembled WGS sequence"/>
</dbReference>
<evidence type="ECO:0000256" key="2">
    <source>
        <dbReference type="ARBA" id="ARBA00001946"/>
    </source>
</evidence>
<evidence type="ECO:0000256" key="6">
    <source>
        <dbReference type="RuleBase" id="RU003427"/>
    </source>
</evidence>
<accession>A0ABW5JF54</accession>
<evidence type="ECO:0000256" key="3">
    <source>
        <dbReference type="ARBA" id="ARBA00008785"/>
    </source>
</evidence>
<dbReference type="Gene3D" id="3.40.50.720">
    <property type="entry name" value="NAD(P)-binding Rossmann-like Domain"/>
    <property type="match status" value="1"/>
</dbReference>
<comment type="cofactor">
    <cofactor evidence="2">
        <name>Mg(2+)</name>
        <dbReference type="ChEBI" id="CHEBI:18420"/>
    </cofactor>
</comment>
<evidence type="ECO:0000313" key="10">
    <source>
        <dbReference type="Proteomes" id="UP001597460"/>
    </source>
</evidence>
<dbReference type="InterPro" id="IPR012301">
    <property type="entry name" value="Malic_N_dom"/>
</dbReference>
<dbReference type="SMART" id="SM00919">
    <property type="entry name" value="Malic_M"/>
    <property type="match status" value="1"/>
</dbReference>